<evidence type="ECO:0000313" key="3">
    <source>
        <dbReference type="Proteomes" id="UP000638353"/>
    </source>
</evidence>
<proteinExistence type="predicted"/>
<evidence type="ECO:0000313" key="2">
    <source>
        <dbReference type="EMBL" id="GHD02250.1"/>
    </source>
</evidence>
<dbReference type="Pfam" id="PF05685">
    <property type="entry name" value="Uma2"/>
    <property type="match status" value="1"/>
</dbReference>
<dbReference type="Proteomes" id="UP000638353">
    <property type="component" value="Unassembled WGS sequence"/>
</dbReference>
<name>A0A918X168_9ACTN</name>
<reference evidence="2" key="1">
    <citation type="journal article" date="2014" name="Int. J. Syst. Evol. Microbiol.">
        <title>Complete genome sequence of Corynebacterium casei LMG S-19264T (=DSM 44701T), isolated from a smear-ripened cheese.</title>
        <authorList>
            <consortium name="US DOE Joint Genome Institute (JGI-PGF)"/>
            <person name="Walter F."/>
            <person name="Albersmeier A."/>
            <person name="Kalinowski J."/>
            <person name="Ruckert C."/>
        </authorList>
    </citation>
    <scope>NUCLEOTIDE SEQUENCE</scope>
    <source>
        <strain evidence="2">JCM 4637</strain>
    </source>
</reference>
<dbReference type="CDD" id="cd06260">
    <property type="entry name" value="DUF820-like"/>
    <property type="match status" value="1"/>
</dbReference>
<feature type="domain" description="Putative restriction endonuclease" evidence="1">
    <location>
        <begin position="8"/>
        <end position="85"/>
    </location>
</feature>
<gene>
    <name evidence="2" type="ORF">GCM10010334_48600</name>
</gene>
<evidence type="ECO:0000259" key="1">
    <source>
        <dbReference type="Pfam" id="PF05685"/>
    </source>
</evidence>
<dbReference type="Gene3D" id="3.90.1570.10">
    <property type="entry name" value="tt1808, chain A"/>
    <property type="match status" value="1"/>
</dbReference>
<reference evidence="2" key="2">
    <citation type="submission" date="2020-09" db="EMBL/GenBank/DDBJ databases">
        <authorList>
            <person name="Sun Q."/>
            <person name="Ohkuma M."/>
        </authorList>
    </citation>
    <scope>NUCLEOTIDE SEQUENCE</scope>
    <source>
        <strain evidence="2">JCM 4637</strain>
    </source>
</reference>
<comment type="caution">
    <text evidence="2">The sequence shown here is derived from an EMBL/GenBank/DDBJ whole genome shotgun (WGS) entry which is preliminary data.</text>
</comment>
<dbReference type="InterPro" id="IPR008538">
    <property type="entry name" value="Uma2"/>
</dbReference>
<accession>A0A918X168</accession>
<protein>
    <recommendedName>
        <fullName evidence="1">Putative restriction endonuclease domain-containing protein</fullName>
    </recommendedName>
</protein>
<organism evidence="2 3">
    <name type="scientific">Streptomyces finlayi</name>
    <dbReference type="NCBI Taxonomy" id="67296"/>
    <lineage>
        <taxon>Bacteria</taxon>
        <taxon>Bacillati</taxon>
        <taxon>Actinomycetota</taxon>
        <taxon>Actinomycetes</taxon>
        <taxon>Kitasatosporales</taxon>
        <taxon>Streptomycetaceae</taxon>
        <taxon>Streptomyces</taxon>
    </lineage>
</organism>
<dbReference type="EMBL" id="BMVC01000010">
    <property type="protein sequence ID" value="GHD02250.1"/>
    <property type="molecule type" value="Genomic_DNA"/>
</dbReference>
<sequence>MTGLDQSRFEAADVRLAVEVVSLESEARDHDTTPRKYAAAGIPHFWLVEMARDDAQPVVRVYEADPLSKTYALTGIHRDRLKVSSPYEIDIDISLSALKKL</sequence>
<dbReference type="AlphaFoldDB" id="A0A918X168"/>
<dbReference type="InterPro" id="IPR012296">
    <property type="entry name" value="Nuclease_put_TT1808"/>
</dbReference>